<feature type="domain" description="PpiC" evidence="8">
    <location>
        <begin position="308"/>
        <end position="406"/>
    </location>
</feature>
<evidence type="ECO:0000313" key="10">
    <source>
        <dbReference type="Proteomes" id="UP001500227"/>
    </source>
</evidence>
<dbReference type="InterPro" id="IPR000297">
    <property type="entry name" value="PPIase_PpiC"/>
</dbReference>
<dbReference type="Pfam" id="PF00639">
    <property type="entry name" value="Rotamase"/>
    <property type="match status" value="2"/>
</dbReference>
<name>A0ABP9M4A8_9BURK</name>
<keyword evidence="2 7" id="KW-0677">Repeat</keyword>
<dbReference type="Pfam" id="PF09312">
    <property type="entry name" value="SurA_N"/>
    <property type="match status" value="1"/>
</dbReference>
<dbReference type="InterPro" id="IPR050280">
    <property type="entry name" value="OMP_Chaperone_SurA"/>
</dbReference>
<evidence type="ECO:0000313" key="9">
    <source>
        <dbReference type="EMBL" id="GAA5089038.1"/>
    </source>
</evidence>
<keyword evidence="5 7" id="KW-0143">Chaperone</keyword>
<evidence type="ECO:0000256" key="6">
    <source>
        <dbReference type="ARBA" id="ARBA00023235"/>
    </source>
</evidence>
<comment type="subcellular location">
    <subcellularLocation>
        <location evidence="7">Periplasm</location>
    </subcellularLocation>
    <text evidence="7">Is capable of associating with the outer membrane.</text>
</comment>
<evidence type="ECO:0000256" key="1">
    <source>
        <dbReference type="ARBA" id="ARBA00022729"/>
    </source>
</evidence>
<comment type="function">
    <text evidence="7">Chaperone involved in the correct folding and assembly of outer membrane proteins. Recognizes specific patterns of aromatic residues and the orientation of their side chains, which are found more frequently in integral outer membrane proteins. May act in both early periplasmic and late outer membrane-associated steps of protein maturation.</text>
</comment>
<dbReference type="InterPro" id="IPR027304">
    <property type="entry name" value="Trigger_fact/SurA_dom_sf"/>
</dbReference>
<comment type="caution">
    <text evidence="9">The sequence shown here is derived from an EMBL/GenBank/DDBJ whole genome shotgun (WGS) entry which is preliminary data.</text>
</comment>
<evidence type="ECO:0000256" key="3">
    <source>
        <dbReference type="ARBA" id="ARBA00022764"/>
    </source>
</evidence>
<dbReference type="PROSITE" id="PS50198">
    <property type="entry name" value="PPIC_PPIASE_2"/>
    <property type="match status" value="2"/>
</dbReference>
<keyword evidence="10" id="KW-1185">Reference proteome</keyword>
<evidence type="ECO:0000256" key="4">
    <source>
        <dbReference type="ARBA" id="ARBA00023110"/>
    </source>
</evidence>
<comment type="catalytic activity">
    <reaction evidence="7">
        <text>[protein]-peptidylproline (omega=180) = [protein]-peptidylproline (omega=0)</text>
        <dbReference type="Rhea" id="RHEA:16237"/>
        <dbReference type="Rhea" id="RHEA-COMP:10747"/>
        <dbReference type="Rhea" id="RHEA-COMP:10748"/>
        <dbReference type="ChEBI" id="CHEBI:83833"/>
        <dbReference type="ChEBI" id="CHEBI:83834"/>
        <dbReference type="EC" id="5.2.1.8"/>
    </reaction>
</comment>
<sequence length="461" mass="51132">MQLQQLTRQVVFCLMTIGGVANVELAMAQPLTDSQGYVDGIAAVVNQDVITLRQVNAEVAEVTKNLRAQKIPVPDEEILQRQVLQRLIDERLLRQEALHMGFNPDQIDPLEAAELIANRNQMSLAQLRQEIEKGGLQWETYLRSLRQEVLIDRIRQQVIDPRISISDSEIDALLKSQGIDPASTKQPAQANEILEVAQILVRVPEGASQATQAELKQKAESLLRQVRSGADFAGVAAASSDGPEALQGGVLGARPLEGWPDVFASALKDTATGQVTDVVRSGAGYHILKVLNRSQAGNAQSAEADFLVTQTRASHILIKFNQITSDEQAKERIDQIAYRLRNGENFEELARAYSEDASAPQGGSLGWLNPGETVPAFEQAMDALAVGQVSAPIRSQFGWHIIRVDERRDRNVGNEFRRMQARQMLHQQRVEPAFDDWLSQIRSQAYIDNRLDPELSSGRRK</sequence>
<dbReference type="PANTHER" id="PTHR47637:SF1">
    <property type="entry name" value="CHAPERONE SURA"/>
    <property type="match status" value="1"/>
</dbReference>
<comment type="domain">
    <text evidence="7">The PPIase activity resides only in the second parvulin domain. The N-terminal region and the C-terminal tail are necessary and sufficient for the chaperone activity of SurA. The PPIase activity is dispensable for SurA to function as a chaperone. The N-terminal region and the C-terminal tail are also required for porin recognition.</text>
</comment>
<dbReference type="GO" id="GO:0016853">
    <property type="term" value="F:isomerase activity"/>
    <property type="evidence" value="ECO:0007669"/>
    <property type="project" value="UniProtKB-KW"/>
</dbReference>
<dbReference type="InterPro" id="IPR046357">
    <property type="entry name" value="PPIase_dom_sf"/>
</dbReference>
<evidence type="ECO:0000256" key="2">
    <source>
        <dbReference type="ARBA" id="ARBA00022737"/>
    </source>
</evidence>
<keyword evidence="6 7" id="KW-0413">Isomerase</keyword>
<gene>
    <name evidence="7" type="primary">surA</name>
    <name evidence="9" type="ORF">GCM10023337_11320</name>
</gene>
<dbReference type="InterPro" id="IPR023058">
    <property type="entry name" value="PPIase_PpiC_CS"/>
</dbReference>
<dbReference type="HAMAP" id="MF_01183">
    <property type="entry name" value="Chaperone_SurA"/>
    <property type="match status" value="1"/>
</dbReference>
<evidence type="ECO:0000256" key="5">
    <source>
        <dbReference type="ARBA" id="ARBA00023186"/>
    </source>
</evidence>
<dbReference type="InterPro" id="IPR015391">
    <property type="entry name" value="SurA_N"/>
</dbReference>
<keyword evidence="1 7" id="KW-0732">Signal</keyword>
<dbReference type="SUPFAM" id="SSF54534">
    <property type="entry name" value="FKBP-like"/>
    <property type="match status" value="2"/>
</dbReference>
<dbReference type="Gene3D" id="3.10.50.40">
    <property type="match status" value="2"/>
</dbReference>
<feature type="domain" description="PpiC" evidence="8">
    <location>
        <begin position="191"/>
        <end position="292"/>
    </location>
</feature>
<dbReference type="Gene3D" id="1.10.4030.10">
    <property type="entry name" value="Porin chaperone SurA, peptide-binding domain"/>
    <property type="match status" value="1"/>
</dbReference>
<proteinExistence type="inferred from homology"/>
<dbReference type="Proteomes" id="UP001500227">
    <property type="component" value="Unassembled WGS sequence"/>
</dbReference>
<accession>A0ABP9M4A8</accession>
<evidence type="ECO:0000256" key="7">
    <source>
        <dbReference type="HAMAP-Rule" id="MF_01183"/>
    </source>
</evidence>
<protein>
    <recommendedName>
        <fullName evidence="7">Chaperone SurA</fullName>
    </recommendedName>
    <alternativeName>
        <fullName evidence="7">Peptidyl-prolyl cis-trans isomerase SurA</fullName>
        <shortName evidence="7">PPIase SurA</shortName>
        <ecNumber evidence="7">5.2.1.8</ecNumber>
    </alternativeName>
    <alternativeName>
        <fullName evidence="7">Rotamase SurA</fullName>
    </alternativeName>
</protein>
<keyword evidence="4 7" id="KW-0697">Rotamase</keyword>
<dbReference type="EMBL" id="BAABKD010000009">
    <property type="protein sequence ID" value="GAA5089038.1"/>
    <property type="molecule type" value="Genomic_DNA"/>
</dbReference>
<keyword evidence="3 7" id="KW-0574">Periplasm</keyword>
<dbReference type="SUPFAM" id="SSF109998">
    <property type="entry name" value="Triger factor/SurA peptide-binding domain-like"/>
    <property type="match status" value="1"/>
</dbReference>
<dbReference type="PROSITE" id="PS01096">
    <property type="entry name" value="PPIC_PPIASE_1"/>
    <property type="match status" value="1"/>
</dbReference>
<organism evidence="9 10">
    <name type="scientific">Paenalcaligenes hermetiae</name>
    <dbReference type="NCBI Taxonomy" id="1157987"/>
    <lineage>
        <taxon>Bacteria</taxon>
        <taxon>Pseudomonadati</taxon>
        <taxon>Pseudomonadota</taxon>
        <taxon>Betaproteobacteria</taxon>
        <taxon>Burkholderiales</taxon>
        <taxon>Alcaligenaceae</taxon>
        <taxon>Paenalcaligenes</taxon>
    </lineage>
</organism>
<dbReference type="EC" id="5.2.1.8" evidence="7"/>
<reference evidence="10" key="1">
    <citation type="journal article" date="2019" name="Int. J. Syst. Evol. Microbiol.">
        <title>The Global Catalogue of Microorganisms (GCM) 10K type strain sequencing project: providing services to taxonomists for standard genome sequencing and annotation.</title>
        <authorList>
            <consortium name="The Broad Institute Genomics Platform"/>
            <consortium name="The Broad Institute Genome Sequencing Center for Infectious Disease"/>
            <person name="Wu L."/>
            <person name="Ma J."/>
        </authorList>
    </citation>
    <scope>NUCLEOTIDE SEQUENCE [LARGE SCALE GENOMIC DNA]</scope>
    <source>
        <strain evidence="10">JCM 18423</strain>
    </source>
</reference>
<dbReference type="PANTHER" id="PTHR47637">
    <property type="entry name" value="CHAPERONE SURA"/>
    <property type="match status" value="1"/>
</dbReference>
<dbReference type="InterPro" id="IPR023034">
    <property type="entry name" value="PPIase_SurA"/>
</dbReference>
<evidence type="ECO:0000259" key="8">
    <source>
        <dbReference type="PROSITE" id="PS50198"/>
    </source>
</evidence>
<dbReference type="RefSeq" id="WP_345370299.1">
    <property type="nucleotide sequence ID" value="NZ_BAABKD010000009.1"/>
</dbReference>